<sequence length="764" mass="81205">MINPEGIPHFTGDLGLLDHHVTGLQNNADGIRRAGEAAHTRFQALSAVYHAPEATDLFASTAAVRDGADTFADKVETVARALAEYGQTVKPIIDRLEHLKVKAAAFVASVDKDTYRGSGEWTHGLVDNDWTKNQDKVDEHTALMNGVAEAKAAFEAAEIAAHNKITALVGGTQYMQQSNHMLVPFGVKFYGATAETYEHAQKLPWGSPQDLAHSGWDIGYQIKEHVWDGFVVDGVVGTLDGVFTMAGGHGTDQAKLAWEGLTRAIVGGETYLQESSGQKATGFWASDFAQGSKPYAKETGKAFLKWDMWKTNPARASGSVVTFNLLPFAGAATAARVSAAGKAGAGAKAVLTAARIADAVDPVSTAVRATRYALPKISEVTANVRNGLGELRAAKGPESVLELSDGSTLHVGNGEFTAGKNGIPHPGAIPHELPAAERATSATVRPQEPALVGAGARAAEGSMHTSENLPARASHEPLQKSEPTPLSSRAGHGLGDTSAGSHNRSGSEASTARENSNGSGLVSHESGSAKARATGHGGHGSEGSRGSEGSDAGTPHEPVHDHDPEHADNQESHEGHGEEGTADTSTPHDTGRHGAGDGEPDFTRPTLPPGDGSLSLRELRAVRGFRRRFEAAEEFGRETWGGDPERHFPVPMHDHPYYPVSTPMGRKVDVPVDLPDGRVLAVEIKHYLEFRTVKLEDGTNKVVQGEVPLNKGIMEQINKDLTLRRLDPSYDPRWVFTGAHPSPALQGYLKQARIIFVTYGPAPR</sequence>
<evidence type="ECO:0000313" key="2">
    <source>
        <dbReference type="EMBL" id="XDQ57990.1"/>
    </source>
</evidence>
<dbReference type="EMBL" id="CP163443">
    <property type="protein sequence ID" value="XDQ57990.1"/>
    <property type="molecule type" value="Genomic_DNA"/>
</dbReference>
<dbReference type="AlphaFoldDB" id="A0AB39RQ22"/>
<accession>A0AB39RQ22</accession>
<dbReference type="RefSeq" id="WP_369251049.1">
    <property type="nucleotide sequence ID" value="NZ_CP163443.1"/>
</dbReference>
<name>A0AB39RQ22_9ACTN</name>
<reference evidence="2" key="1">
    <citation type="submission" date="2024-07" db="EMBL/GenBank/DDBJ databases">
        <authorList>
            <person name="Yu S.T."/>
        </authorList>
    </citation>
    <scope>NUCLEOTIDE SEQUENCE</scope>
    <source>
        <strain evidence="2">R41</strain>
    </source>
</reference>
<gene>
    <name evidence="2" type="ORF">AB5J53_43255</name>
</gene>
<evidence type="ECO:0000256" key="1">
    <source>
        <dbReference type="SAM" id="MobiDB-lite"/>
    </source>
</evidence>
<proteinExistence type="predicted"/>
<feature type="compositionally biased region" description="Polar residues" evidence="1">
    <location>
        <begin position="498"/>
        <end position="520"/>
    </location>
</feature>
<evidence type="ECO:0008006" key="3">
    <source>
        <dbReference type="Google" id="ProtNLM"/>
    </source>
</evidence>
<feature type="region of interest" description="Disordered" evidence="1">
    <location>
        <begin position="454"/>
        <end position="615"/>
    </location>
</feature>
<organism evidence="2">
    <name type="scientific">Streptomyces sp. R41</name>
    <dbReference type="NCBI Taxonomy" id="3238632"/>
    <lineage>
        <taxon>Bacteria</taxon>
        <taxon>Bacillati</taxon>
        <taxon>Actinomycetota</taxon>
        <taxon>Actinomycetes</taxon>
        <taxon>Kitasatosporales</taxon>
        <taxon>Streptomycetaceae</taxon>
        <taxon>Streptomyces</taxon>
    </lineage>
</organism>
<feature type="compositionally biased region" description="Basic and acidic residues" evidence="1">
    <location>
        <begin position="557"/>
        <end position="579"/>
    </location>
</feature>
<protein>
    <recommendedName>
        <fullName evidence="3">WXG100 family type VII secretion target</fullName>
    </recommendedName>
</protein>